<comment type="caution">
    <text evidence="1">The sequence shown here is derived from an EMBL/GenBank/DDBJ whole genome shotgun (WGS) entry which is preliminary data.</text>
</comment>
<dbReference type="EMBL" id="JBJLSN010000011">
    <property type="protein sequence ID" value="MFL7901526.1"/>
    <property type="molecule type" value="Genomic_DNA"/>
</dbReference>
<evidence type="ECO:0000313" key="1">
    <source>
        <dbReference type="EMBL" id="MFL7901526.1"/>
    </source>
</evidence>
<proteinExistence type="predicted"/>
<dbReference type="RefSeq" id="WP_407823989.1">
    <property type="nucleotide sequence ID" value="NZ_JBJLSN010000011.1"/>
</dbReference>
<organism evidence="1 2">
    <name type="scientific">Azospirillum argentinense</name>
    <dbReference type="NCBI Taxonomy" id="2970906"/>
    <lineage>
        <taxon>Bacteria</taxon>
        <taxon>Pseudomonadati</taxon>
        <taxon>Pseudomonadota</taxon>
        <taxon>Alphaproteobacteria</taxon>
        <taxon>Rhodospirillales</taxon>
        <taxon>Azospirillaceae</taxon>
        <taxon>Azospirillum</taxon>
    </lineage>
</organism>
<sequence>MKHPLGLHYISQEDVQRFLSARNCKPNCPVCDVNDWSVDSHMIGIIPVSSAVNPLSLHGPSLAVMHMICINCGFVRSHAWQLIANWLEEEGKANG</sequence>
<reference evidence="1 2" key="1">
    <citation type="submission" date="2024-11" db="EMBL/GenBank/DDBJ databases">
        <title>Draft genome sequences of two bacteria associated to sugarcane roots in Colombia.</title>
        <authorList>
            <person name="Pardo-Diaz S."/>
            <person name="Masmela-Mendoza J."/>
            <person name="Delgadillo-Duran P."/>
            <person name="Bautista E.J."/>
            <person name="Rojas-Tapias D.F."/>
        </authorList>
    </citation>
    <scope>NUCLEOTIDE SEQUENCE [LARGE SCALE GENOMIC DNA]</scope>
    <source>
        <strain evidence="1 2">Ap18</strain>
    </source>
</reference>
<keyword evidence="2" id="KW-1185">Reference proteome</keyword>
<protein>
    <submittedName>
        <fullName evidence="1">Uncharacterized protein</fullName>
    </submittedName>
</protein>
<accession>A0ABW8V8G1</accession>
<evidence type="ECO:0000313" key="2">
    <source>
        <dbReference type="Proteomes" id="UP001628281"/>
    </source>
</evidence>
<name>A0ABW8V8G1_9PROT</name>
<dbReference type="Proteomes" id="UP001628281">
    <property type="component" value="Unassembled WGS sequence"/>
</dbReference>
<gene>
    <name evidence="1" type="ORF">ACJ41P_10365</name>
</gene>